<dbReference type="Proteomes" id="UP001501844">
    <property type="component" value="Unassembled WGS sequence"/>
</dbReference>
<sequence>MDRYEIFYLNNGIKSYRGPFWNEFKRIRREVNKTHNSFFIWNNINKIGRIGKGNVQQINKLQFKYFNIVKDELKILKPRVLVFLTGDDYDHFIRKNIEDFSECKIDDCLSELKFSNEFAHLKAYKTFHPNALYHKGKNRIVINQLIELIKKSCI</sequence>
<accession>A0ABP8FEJ0</accession>
<name>A0ABP8FEJ0_9BACT</name>
<gene>
    <name evidence="1" type="ORF">GCM10023183_13150</name>
</gene>
<reference evidence="2" key="1">
    <citation type="journal article" date="2019" name="Int. J. Syst. Evol. Microbiol.">
        <title>The Global Catalogue of Microorganisms (GCM) 10K type strain sequencing project: providing services to taxonomists for standard genome sequencing and annotation.</title>
        <authorList>
            <consortium name="The Broad Institute Genomics Platform"/>
            <consortium name="The Broad Institute Genome Sequencing Center for Infectious Disease"/>
            <person name="Wu L."/>
            <person name="Ma J."/>
        </authorList>
    </citation>
    <scope>NUCLEOTIDE SEQUENCE [LARGE SCALE GENOMIC DNA]</scope>
    <source>
        <strain evidence="2">JCM 17917</strain>
    </source>
</reference>
<evidence type="ECO:0000313" key="1">
    <source>
        <dbReference type="EMBL" id="GAA4301769.1"/>
    </source>
</evidence>
<evidence type="ECO:0008006" key="3">
    <source>
        <dbReference type="Google" id="ProtNLM"/>
    </source>
</evidence>
<protein>
    <recommendedName>
        <fullName evidence="3">Uracil DNA glycosylase superfamily protein</fullName>
    </recommendedName>
</protein>
<dbReference type="EMBL" id="BAABGX010000001">
    <property type="protein sequence ID" value="GAA4301769.1"/>
    <property type="molecule type" value="Genomic_DNA"/>
</dbReference>
<keyword evidence="2" id="KW-1185">Reference proteome</keyword>
<organism evidence="1 2">
    <name type="scientific">Nibribacter koreensis</name>
    <dbReference type="NCBI Taxonomy" id="1084519"/>
    <lineage>
        <taxon>Bacteria</taxon>
        <taxon>Pseudomonadati</taxon>
        <taxon>Bacteroidota</taxon>
        <taxon>Cytophagia</taxon>
        <taxon>Cytophagales</taxon>
        <taxon>Hymenobacteraceae</taxon>
        <taxon>Nibribacter</taxon>
    </lineage>
</organism>
<comment type="caution">
    <text evidence="1">The sequence shown here is derived from an EMBL/GenBank/DDBJ whole genome shotgun (WGS) entry which is preliminary data.</text>
</comment>
<proteinExistence type="predicted"/>
<evidence type="ECO:0000313" key="2">
    <source>
        <dbReference type="Proteomes" id="UP001501844"/>
    </source>
</evidence>